<evidence type="ECO:0000313" key="6">
    <source>
        <dbReference type="EMBL" id="MCW4126729.1"/>
    </source>
</evidence>
<dbReference type="SMART" id="SM00382">
    <property type="entry name" value="AAA"/>
    <property type="match status" value="1"/>
</dbReference>
<dbReference type="EMBL" id="JAPDVK010000001">
    <property type="protein sequence ID" value="MCW4126729.1"/>
    <property type="molecule type" value="Genomic_DNA"/>
</dbReference>
<keyword evidence="2" id="KW-0813">Transport</keyword>
<dbReference type="PANTHER" id="PTHR42734:SF17">
    <property type="entry name" value="METAL TRANSPORT SYSTEM ATP-BINDING PROTEIN TM_0124-RELATED"/>
    <property type="match status" value="1"/>
</dbReference>
<gene>
    <name evidence="6" type="ORF">ONT16_00295</name>
</gene>
<dbReference type="PROSITE" id="PS50893">
    <property type="entry name" value="ABC_TRANSPORTER_2"/>
    <property type="match status" value="1"/>
</dbReference>
<dbReference type="SUPFAM" id="SSF52540">
    <property type="entry name" value="P-loop containing nucleoside triphosphate hydrolases"/>
    <property type="match status" value="1"/>
</dbReference>
<dbReference type="RefSeq" id="WP_264965069.1">
    <property type="nucleotide sequence ID" value="NZ_JAPDVK010000001.1"/>
</dbReference>
<evidence type="ECO:0000313" key="7">
    <source>
        <dbReference type="Proteomes" id="UP001209344"/>
    </source>
</evidence>
<dbReference type="AlphaFoldDB" id="A0AAP3F8G6"/>
<organism evidence="6 7">
    <name type="scientific">Segatella copri</name>
    <dbReference type="NCBI Taxonomy" id="165179"/>
    <lineage>
        <taxon>Bacteria</taxon>
        <taxon>Pseudomonadati</taxon>
        <taxon>Bacteroidota</taxon>
        <taxon>Bacteroidia</taxon>
        <taxon>Bacteroidales</taxon>
        <taxon>Prevotellaceae</taxon>
        <taxon>Segatella</taxon>
    </lineage>
</organism>
<reference evidence="6" key="1">
    <citation type="submission" date="2022-11" db="EMBL/GenBank/DDBJ databases">
        <title>Genomic repertoires linked with pathogenic potency of arthritogenic Prevotella copri isolated from the gut of rheumatoid arthritis patients.</title>
        <authorList>
            <person name="Nii T."/>
            <person name="Maeda Y."/>
            <person name="Motooka D."/>
            <person name="Naito M."/>
            <person name="Matsumoto Y."/>
            <person name="Ogawa T."/>
            <person name="Oguro-Igashira E."/>
            <person name="Kishikawa T."/>
            <person name="Yamashita M."/>
            <person name="Koizumi S."/>
            <person name="Kurakawa T."/>
            <person name="Okumura R."/>
            <person name="Kayama H."/>
            <person name="Murakami M."/>
            <person name="Sakaguchi T."/>
            <person name="Das B."/>
            <person name="Nakamura S."/>
            <person name="Okada Y."/>
            <person name="Kumanogoh A."/>
            <person name="Takeda K."/>
        </authorList>
    </citation>
    <scope>NUCLEOTIDE SEQUENCE</scope>
    <source>
        <strain evidence="6">F3-75</strain>
    </source>
</reference>
<evidence type="ECO:0000256" key="2">
    <source>
        <dbReference type="ARBA" id="ARBA00022448"/>
    </source>
</evidence>
<evidence type="ECO:0000259" key="5">
    <source>
        <dbReference type="PROSITE" id="PS50893"/>
    </source>
</evidence>
<dbReference type="InterPro" id="IPR003593">
    <property type="entry name" value="AAA+_ATPase"/>
</dbReference>
<proteinExistence type="inferred from homology"/>
<keyword evidence="3" id="KW-0547">Nucleotide-binding</keyword>
<dbReference type="Pfam" id="PF00005">
    <property type="entry name" value="ABC_tran"/>
    <property type="match status" value="1"/>
</dbReference>
<evidence type="ECO:0000256" key="4">
    <source>
        <dbReference type="ARBA" id="ARBA00022840"/>
    </source>
</evidence>
<dbReference type="InterPro" id="IPR050153">
    <property type="entry name" value="Metal_Ion_Import_ABC"/>
</dbReference>
<protein>
    <submittedName>
        <fullName evidence="6">ABC transporter ATP-binding protein</fullName>
    </submittedName>
</protein>
<dbReference type="Proteomes" id="UP001209344">
    <property type="component" value="Unassembled WGS sequence"/>
</dbReference>
<dbReference type="FunFam" id="3.40.50.300:FF:000134">
    <property type="entry name" value="Iron-enterobactin ABC transporter ATP-binding protein"/>
    <property type="match status" value="1"/>
</dbReference>
<dbReference type="PROSITE" id="PS00211">
    <property type="entry name" value="ABC_TRANSPORTER_1"/>
    <property type="match status" value="1"/>
</dbReference>
<dbReference type="CDD" id="cd03235">
    <property type="entry name" value="ABC_Metallic_Cations"/>
    <property type="match status" value="1"/>
</dbReference>
<dbReference type="PANTHER" id="PTHR42734">
    <property type="entry name" value="METAL TRANSPORT SYSTEM ATP-BINDING PROTEIN TM_0124-RELATED"/>
    <property type="match status" value="1"/>
</dbReference>
<feature type="domain" description="ABC transporter" evidence="5">
    <location>
        <begin position="17"/>
        <end position="260"/>
    </location>
</feature>
<evidence type="ECO:0000256" key="1">
    <source>
        <dbReference type="ARBA" id="ARBA00005417"/>
    </source>
</evidence>
<evidence type="ECO:0000256" key="3">
    <source>
        <dbReference type="ARBA" id="ARBA00022741"/>
    </source>
</evidence>
<dbReference type="InterPro" id="IPR003439">
    <property type="entry name" value="ABC_transporter-like_ATP-bd"/>
</dbReference>
<dbReference type="InterPro" id="IPR017871">
    <property type="entry name" value="ABC_transporter-like_CS"/>
</dbReference>
<dbReference type="GO" id="GO:0016887">
    <property type="term" value="F:ATP hydrolysis activity"/>
    <property type="evidence" value="ECO:0007669"/>
    <property type="project" value="InterPro"/>
</dbReference>
<dbReference type="GO" id="GO:0005524">
    <property type="term" value="F:ATP binding"/>
    <property type="evidence" value="ECO:0007669"/>
    <property type="project" value="UniProtKB-KW"/>
</dbReference>
<comment type="similarity">
    <text evidence="1">Belongs to the ABC transporter superfamily.</text>
</comment>
<sequence length="262" mass="29876">MFKVQSSKLDVQSSKLIEIEHLSAGYDGKQVLSDVNLTVYQDDYLGIIGPNGGGKTTLMRLILGLMKPTEGNIRYFRKVKDENGNTVLDENGKAKVEETKEISMGYLPQYNQLDKQFPISVYEVVLAGLSKTKGLFSRYTQAQHQQVLDTLERMQLTEFKDRHIAALSGGQLQRVLLARAIVSKPDVVILDEPNTYIDRRFQKQMYEMLEQINKECAIIIVSHDVAEVLNNVKHIACVNQHLHYHDTADMPREKLEEHFLNV</sequence>
<name>A0AAP3F8G6_9BACT</name>
<accession>A0AAP3F8G6</accession>
<comment type="caution">
    <text evidence="6">The sequence shown here is derived from an EMBL/GenBank/DDBJ whole genome shotgun (WGS) entry which is preliminary data.</text>
</comment>
<dbReference type="Gene3D" id="3.40.50.300">
    <property type="entry name" value="P-loop containing nucleotide triphosphate hydrolases"/>
    <property type="match status" value="1"/>
</dbReference>
<keyword evidence="4 6" id="KW-0067">ATP-binding</keyword>
<dbReference type="InterPro" id="IPR027417">
    <property type="entry name" value="P-loop_NTPase"/>
</dbReference>